<keyword evidence="2" id="KW-0812">Transmembrane</keyword>
<accession>A0ABP5N2C8</accession>
<dbReference type="Proteomes" id="UP001501084">
    <property type="component" value="Unassembled WGS sequence"/>
</dbReference>
<keyword evidence="2" id="KW-1133">Transmembrane helix</keyword>
<feature type="transmembrane region" description="Helical" evidence="2">
    <location>
        <begin position="30"/>
        <end position="54"/>
    </location>
</feature>
<keyword evidence="4" id="KW-1185">Reference proteome</keyword>
<proteinExistence type="predicted"/>
<evidence type="ECO:0000256" key="2">
    <source>
        <dbReference type="SAM" id="Phobius"/>
    </source>
</evidence>
<sequence length="459" mass="49051">MSADTSSAGASRESGDVATQPRRRNRRARLAQLIVIAATVLCLGVAGSVAALNWPTPYPAGQAAAVPAGDTTPAWVEEDYDAETSSYDQAWFDMNEALQQHDRELFLSYAEGDAQAQLALWWDNLSALGWTTGFIAPNTDADGSQLVNIGVDLGFPANEMRGSGAADAGLILTQGSYYRITTTGSGDSLRITSFVPRDVIQPWDDGKIYVERRDHVVLFALEDERELVTRTIDEAEEAAVTTLELATRMGGDVPQTGFTSGITASNERLERWRYGNLEKPEGEIDAAGFARSSYRPQGSEIIDPSIATGQATGGTTVVLGPGADFDRRAVFIHEFAHAIHYTAAPSQSWATSTAALEGFARYAEYASGAAQFIAYPELKAAVASLGVDVFSDERIYQEAGALEAYDAAGSYYLFVAENGGDPWALAVDSVTEGRPISEVAAASSAALSAENWQLWVAGQ</sequence>
<protein>
    <submittedName>
        <fullName evidence="3">Uncharacterized protein</fullName>
    </submittedName>
</protein>
<reference evidence="4" key="1">
    <citation type="journal article" date="2019" name="Int. J. Syst. Evol. Microbiol.">
        <title>The Global Catalogue of Microorganisms (GCM) 10K type strain sequencing project: providing services to taxonomists for standard genome sequencing and annotation.</title>
        <authorList>
            <consortium name="The Broad Institute Genomics Platform"/>
            <consortium name="The Broad Institute Genome Sequencing Center for Infectious Disease"/>
            <person name="Wu L."/>
            <person name="Ma J."/>
        </authorList>
    </citation>
    <scope>NUCLEOTIDE SEQUENCE [LARGE SCALE GENOMIC DNA]</scope>
    <source>
        <strain evidence="4">JCM 14919</strain>
    </source>
</reference>
<organism evidence="3 4">
    <name type="scientific">Leucobacter alluvii</name>
    <dbReference type="NCBI Taxonomy" id="340321"/>
    <lineage>
        <taxon>Bacteria</taxon>
        <taxon>Bacillati</taxon>
        <taxon>Actinomycetota</taxon>
        <taxon>Actinomycetes</taxon>
        <taxon>Micrococcales</taxon>
        <taxon>Microbacteriaceae</taxon>
        <taxon>Leucobacter</taxon>
    </lineage>
</organism>
<evidence type="ECO:0000256" key="1">
    <source>
        <dbReference type="SAM" id="MobiDB-lite"/>
    </source>
</evidence>
<keyword evidence="2" id="KW-0472">Membrane</keyword>
<dbReference type="RefSeq" id="WP_200330088.1">
    <property type="nucleotide sequence ID" value="NZ_BAAAOP010000012.1"/>
</dbReference>
<comment type="caution">
    <text evidence="3">The sequence shown here is derived from an EMBL/GenBank/DDBJ whole genome shotgun (WGS) entry which is preliminary data.</text>
</comment>
<evidence type="ECO:0000313" key="4">
    <source>
        <dbReference type="Proteomes" id="UP001501084"/>
    </source>
</evidence>
<gene>
    <name evidence="3" type="ORF">GCM10009786_25700</name>
</gene>
<feature type="region of interest" description="Disordered" evidence="1">
    <location>
        <begin position="1"/>
        <end position="23"/>
    </location>
</feature>
<name>A0ABP5N2C8_9MICO</name>
<dbReference type="EMBL" id="BAAAOP010000012">
    <property type="protein sequence ID" value="GAA2190038.1"/>
    <property type="molecule type" value="Genomic_DNA"/>
</dbReference>
<evidence type="ECO:0000313" key="3">
    <source>
        <dbReference type="EMBL" id="GAA2190038.1"/>
    </source>
</evidence>